<keyword evidence="2 8" id="KW-0732">Signal</keyword>
<dbReference type="InterPro" id="IPR017946">
    <property type="entry name" value="PLC-like_Pdiesterase_TIM-brl"/>
</dbReference>
<accession>A0AAD8R932</accession>
<dbReference type="EC" id="3.1.4.46" evidence="1"/>
<dbReference type="GO" id="GO:0008889">
    <property type="term" value="F:glycerophosphodiester phosphodiesterase activity"/>
    <property type="evidence" value="ECO:0007669"/>
    <property type="project" value="UniProtKB-EC"/>
</dbReference>
<dbReference type="CDD" id="cd08603">
    <property type="entry name" value="GDPD_SHV3_repeat_1"/>
    <property type="match status" value="1"/>
</dbReference>
<protein>
    <recommendedName>
        <fullName evidence="1">glycerophosphodiester phosphodiesterase</fullName>
        <ecNumber evidence="1">3.1.4.46</ecNumber>
    </recommendedName>
</protein>
<evidence type="ECO:0000313" key="11">
    <source>
        <dbReference type="Proteomes" id="UP001231189"/>
    </source>
</evidence>
<keyword evidence="3" id="KW-0319">Glycerol metabolism</keyword>
<evidence type="ECO:0000256" key="5">
    <source>
        <dbReference type="ARBA" id="ARBA00023180"/>
    </source>
</evidence>
<dbReference type="Gene3D" id="3.20.20.190">
    <property type="entry name" value="Phosphatidylinositol (PI) phosphodiesterase"/>
    <property type="match status" value="2"/>
</dbReference>
<dbReference type="CDD" id="cd08604">
    <property type="entry name" value="GDPD_SHV3_repeat_2"/>
    <property type="match status" value="1"/>
</dbReference>
<dbReference type="Pfam" id="PF03009">
    <property type="entry name" value="GDPD"/>
    <property type="match status" value="1"/>
</dbReference>
<evidence type="ECO:0000256" key="8">
    <source>
        <dbReference type="SAM" id="SignalP"/>
    </source>
</evidence>
<name>A0AAD8R932_LOLMU</name>
<dbReference type="GO" id="GO:0006071">
    <property type="term" value="P:glycerol metabolic process"/>
    <property type="evidence" value="ECO:0007669"/>
    <property type="project" value="UniProtKB-KW"/>
</dbReference>
<dbReference type="Proteomes" id="UP001231189">
    <property type="component" value="Unassembled WGS sequence"/>
</dbReference>
<dbReference type="EMBL" id="JAUUTY010000006">
    <property type="protein sequence ID" value="KAK1615654.1"/>
    <property type="molecule type" value="Genomic_DNA"/>
</dbReference>
<evidence type="ECO:0000256" key="1">
    <source>
        <dbReference type="ARBA" id="ARBA00012247"/>
    </source>
</evidence>
<evidence type="ECO:0000256" key="6">
    <source>
        <dbReference type="ARBA" id="ARBA00047512"/>
    </source>
</evidence>
<feature type="domain" description="GP-PDE" evidence="9">
    <location>
        <begin position="45"/>
        <end position="342"/>
    </location>
</feature>
<dbReference type="FunFam" id="3.20.20.190:FF:000013">
    <property type="entry name" value="Glycerophosphodiester phosphodiesterase GDPDL3"/>
    <property type="match status" value="1"/>
</dbReference>
<evidence type="ECO:0000313" key="10">
    <source>
        <dbReference type="EMBL" id="KAK1615654.1"/>
    </source>
</evidence>
<dbReference type="PANTHER" id="PTHR43620">
    <property type="entry name" value="GLYCEROPHOSPHORYL DIESTER PHOSPHODIESTERASE"/>
    <property type="match status" value="1"/>
</dbReference>
<evidence type="ECO:0000259" key="9">
    <source>
        <dbReference type="PROSITE" id="PS51704"/>
    </source>
</evidence>
<sequence length="765" mass="83060">MENRNLCFKHVIYPHMLLILILLHAANAALDEPVDKWKTLGGTPPLVIARGGFSGLFPESSPAAYQFAISTALPGVILHCDLQLSSDAKGFCRSGVRLDKSTLIEDIYPNRDKTYKIGPEDVHAWFSVDFTEAELLNVTVKQTIYSRPSTFDGVMPMYRLEDVASLEPDGIWVNVEYNSFYKEHKISTEDFLLALPKEFPITYISSPDISFLKSIGGKLKGNTKLILRSLWENATEPTLLKSYGDIMKDLSIIKPFASGILVPRHFIWPTNKDEYLLPSTSLVKDAHALGLEVYAAGFANDIFTSYNYSYDPAAEYLQFIDNPDFSVDGVLTDFTPTASGAIACLAHTKGNALLPIPKPLLATEDGERPLIITHNGASGVFSGCTDLAYQQAVRDGADILDCSVRMTKDGVAFCLGSADLTTSTTAATTFMAKVVTVSEIQNKSGIFSFDLSWSEIQTLKPELNGPYAQAGLKRNPAAKNAGKFWSLSEFLDFAKTSNVSGVLIEIEDAPYLATRGLGVIDAISSALVNASYDKESHQQRVLIQSDDSSVLSVFKKFPKFERVFVIDPVISDASKPSIDEIKEFAHTVMVSRGALVRAHGFFLTGFNDMLVGKIHDANLTLHVGVLKNEFMNIGFDYFADPMVEIVTYYMGLVCDGIVTEFPATAAAYFRSPCSDLTKNMSYSILAANPGGLEKMVPLGALPPALPPAPVLEPADVIDPPLPPVAVSSPPESTPKGDEDASAASSNAANCLLVAGIAAFLYLSSH</sequence>
<evidence type="ECO:0000256" key="2">
    <source>
        <dbReference type="ARBA" id="ARBA00022729"/>
    </source>
</evidence>
<proteinExistence type="predicted"/>
<comment type="catalytic activity">
    <reaction evidence="6">
        <text>a sn-glycero-3-phosphodiester + H2O = an alcohol + sn-glycerol 3-phosphate + H(+)</text>
        <dbReference type="Rhea" id="RHEA:12969"/>
        <dbReference type="ChEBI" id="CHEBI:15377"/>
        <dbReference type="ChEBI" id="CHEBI:15378"/>
        <dbReference type="ChEBI" id="CHEBI:30879"/>
        <dbReference type="ChEBI" id="CHEBI:57597"/>
        <dbReference type="ChEBI" id="CHEBI:83408"/>
        <dbReference type="EC" id="3.1.4.46"/>
    </reaction>
</comment>
<feature type="chain" id="PRO_5042100381" description="glycerophosphodiester phosphodiesterase" evidence="8">
    <location>
        <begin position="29"/>
        <end position="765"/>
    </location>
</feature>
<keyword evidence="4" id="KW-0378">Hydrolase</keyword>
<evidence type="ECO:0000256" key="4">
    <source>
        <dbReference type="ARBA" id="ARBA00022801"/>
    </source>
</evidence>
<gene>
    <name evidence="10" type="ORF">QYE76_021171</name>
</gene>
<feature type="region of interest" description="Disordered" evidence="7">
    <location>
        <begin position="721"/>
        <end position="741"/>
    </location>
</feature>
<feature type="signal peptide" evidence="8">
    <location>
        <begin position="1"/>
        <end position="28"/>
    </location>
</feature>
<dbReference type="AlphaFoldDB" id="A0AAD8R932"/>
<dbReference type="PROSITE" id="PS51704">
    <property type="entry name" value="GP_PDE"/>
    <property type="match status" value="2"/>
</dbReference>
<comment type="caution">
    <text evidence="10">The sequence shown here is derived from an EMBL/GenBank/DDBJ whole genome shotgun (WGS) entry which is preliminary data.</text>
</comment>
<dbReference type="GO" id="GO:0006629">
    <property type="term" value="P:lipid metabolic process"/>
    <property type="evidence" value="ECO:0007669"/>
    <property type="project" value="InterPro"/>
</dbReference>
<organism evidence="10 11">
    <name type="scientific">Lolium multiflorum</name>
    <name type="common">Italian ryegrass</name>
    <name type="synonym">Lolium perenne subsp. multiflorum</name>
    <dbReference type="NCBI Taxonomy" id="4521"/>
    <lineage>
        <taxon>Eukaryota</taxon>
        <taxon>Viridiplantae</taxon>
        <taxon>Streptophyta</taxon>
        <taxon>Embryophyta</taxon>
        <taxon>Tracheophyta</taxon>
        <taxon>Spermatophyta</taxon>
        <taxon>Magnoliopsida</taxon>
        <taxon>Liliopsida</taxon>
        <taxon>Poales</taxon>
        <taxon>Poaceae</taxon>
        <taxon>BOP clade</taxon>
        <taxon>Pooideae</taxon>
        <taxon>Poodae</taxon>
        <taxon>Poeae</taxon>
        <taxon>Poeae Chloroplast Group 2 (Poeae type)</taxon>
        <taxon>Loliodinae</taxon>
        <taxon>Loliinae</taxon>
        <taxon>Lolium</taxon>
    </lineage>
</organism>
<dbReference type="InterPro" id="IPR030395">
    <property type="entry name" value="GP_PDE_dom"/>
</dbReference>
<feature type="domain" description="GP-PDE" evidence="9">
    <location>
        <begin position="369"/>
        <end position="669"/>
    </location>
</feature>
<keyword evidence="5" id="KW-0325">Glycoprotein</keyword>
<dbReference type="FunFam" id="3.20.20.190:FF:000011">
    <property type="entry name" value="Glycerophosphodiester phosphodiesterase GDPDL3"/>
    <property type="match status" value="1"/>
</dbReference>
<keyword evidence="11" id="KW-1185">Reference proteome</keyword>
<reference evidence="10" key="1">
    <citation type="submission" date="2023-07" db="EMBL/GenBank/DDBJ databases">
        <title>A chromosome-level genome assembly of Lolium multiflorum.</title>
        <authorList>
            <person name="Chen Y."/>
            <person name="Copetti D."/>
            <person name="Kolliker R."/>
            <person name="Studer B."/>
        </authorList>
    </citation>
    <scope>NUCLEOTIDE SEQUENCE</scope>
    <source>
        <strain evidence="10">02402/16</strain>
        <tissue evidence="10">Leaf</tissue>
    </source>
</reference>
<evidence type="ECO:0000256" key="7">
    <source>
        <dbReference type="SAM" id="MobiDB-lite"/>
    </source>
</evidence>
<dbReference type="PANTHER" id="PTHR43620:SF44">
    <property type="entry name" value="GLYCEROPHOSPHODIESTER PHOSPHODIESTERASE GDPDL6-RELATED"/>
    <property type="match status" value="1"/>
</dbReference>
<dbReference type="SUPFAM" id="SSF51695">
    <property type="entry name" value="PLC-like phosphodiesterases"/>
    <property type="match status" value="2"/>
</dbReference>
<evidence type="ECO:0000256" key="3">
    <source>
        <dbReference type="ARBA" id="ARBA00022798"/>
    </source>
</evidence>